<keyword evidence="1" id="KW-1133">Transmembrane helix</keyword>
<dbReference type="Proteomes" id="UP000316621">
    <property type="component" value="Chromosome 10"/>
</dbReference>
<keyword evidence="1" id="KW-0812">Transmembrane</keyword>
<accession>A0A4Y7LC45</accession>
<evidence type="ECO:0000256" key="1">
    <source>
        <dbReference type="SAM" id="Phobius"/>
    </source>
</evidence>
<protein>
    <submittedName>
        <fullName evidence="2">Uncharacterized protein</fullName>
    </submittedName>
</protein>
<evidence type="ECO:0000313" key="2">
    <source>
        <dbReference type="EMBL" id="RZC82088.1"/>
    </source>
</evidence>
<keyword evidence="1" id="KW-0472">Membrane</keyword>
<keyword evidence="3" id="KW-1185">Reference proteome</keyword>
<reference evidence="2 3" key="1">
    <citation type="journal article" date="2018" name="Science">
        <title>The opium poppy genome and morphinan production.</title>
        <authorList>
            <person name="Guo L."/>
            <person name="Winzer T."/>
            <person name="Yang X."/>
            <person name="Li Y."/>
            <person name="Ning Z."/>
            <person name="He Z."/>
            <person name="Teodor R."/>
            <person name="Lu Y."/>
            <person name="Bowser T.A."/>
            <person name="Graham I.A."/>
            <person name="Ye K."/>
        </authorList>
    </citation>
    <scope>NUCLEOTIDE SEQUENCE [LARGE SCALE GENOMIC DNA]</scope>
    <source>
        <strain evidence="3">cv. HN1</strain>
        <tissue evidence="2">Leaves</tissue>
    </source>
</reference>
<name>A0A4Y7LC45_PAPSO</name>
<dbReference type="Gramene" id="RZC82088">
    <property type="protein sequence ID" value="RZC82088"/>
    <property type="gene ID" value="C5167_044659"/>
</dbReference>
<dbReference type="EMBL" id="CM010724">
    <property type="protein sequence ID" value="RZC82088.1"/>
    <property type="molecule type" value="Genomic_DNA"/>
</dbReference>
<organism evidence="2 3">
    <name type="scientific">Papaver somniferum</name>
    <name type="common">Opium poppy</name>
    <dbReference type="NCBI Taxonomy" id="3469"/>
    <lineage>
        <taxon>Eukaryota</taxon>
        <taxon>Viridiplantae</taxon>
        <taxon>Streptophyta</taxon>
        <taxon>Embryophyta</taxon>
        <taxon>Tracheophyta</taxon>
        <taxon>Spermatophyta</taxon>
        <taxon>Magnoliopsida</taxon>
        <taxon>Ranunculales</taxon>
        <taxon>Papaveraceae</taxon>
        <taxon>Papaveroideae</taxon>
        <taxon>Papaver</taxon>
    </lineage>
</organism>
<gene>
    <name evidence="2" type="ORF">C5167_044659</name>
</gene>
<sequence length="60" mass="6667">MARNFVSIFSTVFAFAMIIMVSIQIFQWAYTAPKPIGSNNDTIQWVPLGTLLFGSGNKQP</sequence>
<feature type="transmembrane region" description="Helical" evidence="1">
    <location>
        <begin position="6"/>
        <end position="26"/>
    </location>
</feature>
<evidence type="ECO:0000313" key="3">
    <source>
        <dbReference type="Proteomes" id="UP000316621"/>
    </source>
</evidence>
<proteinExistence type="predicted"/>
<dbReference type="AlphaFoldDB" id="A0A4Y7LC45"/>